<sequence>MSDAPVRWFDVPEAAGLWEGDLVDAEVAGERVLVVHRLDGSFAAYQGMCPHQEFPLADGVWDEEEATLTCSGHGWRFDLDSGTGVNPAGCRLYRYPVRAIDDGTVRIGIPQDGGTHHNRCRGL</sequence>
<dbReference type="PANTHER" id="PTHR21496:SF0">
    <property type="entry name" value="RIESKE DOMAIN-CONTAINING PROTEIN"/>
    <property type="match status" value="1"/>
</dbReference>
<evidence type="ECO:0000259" key="7">
    <source>
        <dbReference type="PROSITE" id="PS51296"/>
    </source>
</evidence>
<dbReference type="PROSITE" id="PS51296">
    <property type="entry name" value="RIESKE"/>
    <property type="match status" value="1"/>
</dbReference>
<dbReference type="Proteomes" id="UP000324965">
    <property type="component" value="Unassembled WGS sequence"/>
</dbReference>
<dbReference type="InterPro" id="IPR036922">
    <property type="entry name" value="Rieske_2Fe-2S_sf"/>
</dbReference>
<dbReference type="GO" id="GO:0016705">
    <property type="term" value="F:oxidoreductase activity, acting on paired donors, with incorporation or reduction of molecular oxygen"/>
    <property type="evidence" value="ECO:0007669"/>
    <property type="project" value="UniProtKB-ARBA"/>
</dbReference>
<keyword evidence="9" id="KW-1185">Reference proteome</keyword>
<dbReference type="Pfam" id="PF00355">
    <property type="entry name" value="Rieske"/>
    <property type="match status" value="1"/>
</dbReference>
<evidence type="ECO:0000256" key="6">
    <source>
        <dbReference type="ARBA" id="ARBA00038001"/>
    </source>
</evidence>
<keyword evidence="2" id="KW-0479">Metal-binding</keyword>
<dbReference type="Gene3D" id="2.102.10.10">
    <property type="entry name" value="Rieske [2Fe-2S] iron-sulphur domain"/>
    <property type="match status" value="1"/>
</dbReference>
<evidence type="ECO:0000256" key="3">
    <source>
        <dbReference type="ARBA" id="ARBA00023004"/>
    </source>
</evidence>
<dbReference type="RefSeq" id="WP_149510166.1">
    <property type="nucleotide sequence ID" value="NZ_VDFC01000015.1"/>
</dbReference>
<comment type="similarity">
    <text evidence="6">Belongs to the bacterial ring-hydroxylating dioxygenase ferredoxin component family.</text>
</comment>
<evidence type="ECO:0000256" key="1">
    <source>
        <dbReference type="ARBA" id="ARBA00022714"/>
    </source>
</evidence>
<comment type="cofactor">
    <cofactor evidence="5">
        <name>[2Fe-2S] cluster</name>
        <dbReference type="ChEBI" id="CHEBI:190135"/>
    </cofactor>
</comment>
<organism evidence="8 9">
    <name type="scientific">Streptomyces apricus</name>
    <dbReference type="NCBI Taxonomy" id="1828112"/>
    <lineage>
        <taxon>Bacteria</taxon>
        <taxon>Bacillati</taxon>
        <taxon>Actinomycetota</taxon>
        <taxon>Actinomycetes</taxon>
        <taxon>Kitasatosporales</taxon>
        <taxon>Streptomycetaceae</taxon>
        <taxon>Streptomyces</taxon>
    </lineage>
</organism>
<keyword evidence="1" id="KW-0001">2Fe-2S</keyword>
<evidence type="ECO:0000313" key="9">
    <source>
        <dbReference type="Proteomes" id="UP000324965"/>
    </source>
</evidence>
<dbReference type="PANTHER" id="PTHR21496">
    <property type="entry name" value="FERREDOXIN-RELATED"/>
    <property type="match status" value="1"/>
</dbReference>
<dbReference type="EMBL" id="VDFC01000015">
    <property type="protein sequence ID" value="KAA0941502.1"/>
    <property type="molecule type" value="Genomic_DNA"/>
</dbReference>
<dbReference type="GO" id="GO:0046872">
    <property type="term" value="F:metal ion binding"/>
    <property type="evidence" value="ECO:0007669"/>
    <property type="project" value="UniProtKB-KW"/>
</dbReference>
<dbReference type="OrthoDB" id="147178at2"/>
<keyword evidence="3" id="KW-0408">Iron</keyword>
<evidence type="ECO:0000256" key="2">
    <source>
        <dbReference type="ARBA" id="ARBA00022723"/>
    </source>
</evidence>
<evidence type="ECO:0000313" key="8">
    <source>
        <dbReference type="EMBL" id="KAA0941502.1"/>
    </source>
</evidence>
<evidence type="ECO:0000256" key="4">
    <source>
        <dbReference type="ARBA" id="ARBA00023014"/>
    </source>
</evidence>
<dbReference type="AlphaFoldDB" id="A0A5B0BJR1"/>
<dbReference type="SUPFAM" id="SSF50022">
    <property type="entry name" value="ISP domain"/>
    <property type="match status" value="1"/>
</dbReference>
<comment type="caution">
    <text evidence="8">The sequence shown here is derived from an EMBL/GenBank/DDBJ whole genome shotgun (WGS) entry which is preliminary data.</text>
</comment>
<gene>
    <name evidence="8" type="ORF">FGF04_05960</name>
</gene>
<keyword evidence="4" id="KW-0411">Iron-sulfur</keyword>
<name>A0A5B0BJR1_9ACTN</name>
<dbReference type="GO" id="GO:0051537">
    <property type="term" value="F:2 iron, 2 sulfur cluster binding"/>
    <property type="evidence" value="ECO:0007669"/>
    <property type="project" value="UniProtKB-KW"/>
</dbReference>
<proteinExistence type="inferred from homology"/>
<protein>
    <submittedName>
        <fullName evidence="8">Rieske 2Fe-2S domain-containing protein</fullName>
    </submittedName>
</protein>
<dbReference type="InterPro" id="IPR017941">
    <property type="entry name" value="Rieske_2Fe-2S"/>
</dbReference>
<reference evidence="8 9" key="1">
    <citation type="submission" date="2019-05" db="EMBL/GenBank/DDBJ databases">
        <authorList>
            <person name="Hariharan J."/>
            <person name="Choudoir M.J."/>
            <person name="Diebold P."/>
            <person name="Panke-Buisse K."/>
            <person name="Buckley D.H."/>
        </authorList>
    </citation>
    <scope>NUCLEOTIDE SEQUENCE [LARGE SCALE GENOMIC DNA]</scope>
    <source>
        <strain evidence="8 9">SUN51</strain>
    </source>
</reference>
<accession>A0A5B0BJR1</accession>
<evidence type="ECO:0000256" key="5">
    <source>
        <dbReference type="ARBA" id="ARBA00034078"/>
    </source>
</evidence>
<dbReference type="GO" id="GO:0004497">
    <property type="term" value="F:monooxygenase activity"/>
    <property type="evidence" value="ECO:0007669"/>
    <property type="project" value="UniProtKB-ARBA"/>
</dbReference>
<feature type="domain" description="Rieske" evidence="7">
    <location>
        <begin position="8"/>
        <end position="106"/>
    </location>
</feature>